<dbReference type="EMBL" id="BX571659">
    <property type="protein sequence ID" value="CAE10142.1"/>
    <property type="molecule type" value="Genomic_DNA"/>
</dbReference>
<sequence length="103" mass="12565">MKHFIRFFVSLLVAMIWYHLGGGMEVAIFFFLALWAILSLNPIKFQNPRLREEYIEKLKRAKERKRELEEARLVEKKRLKDDGMDKEEKMRLDFENLKKKTLY</sequence>
<accession>Q7MRU1</accession>
<reference evidence="3 4" key="1">
    <citation type="journal article" date="2003" name="Proc. Natl. Acad. Sci. U.S.A.">
        <title>Complete genome sequence and analysis of Wolinella succinogenes.</title>
        <authorList>
            <person name="Baar C."/>
            <person name="Eppinger M."/>
            <person name="Raddatz G."/>
            <person name="Simon JM."/>
            <person name="Lanz C."/>
            <person name="Klimmek O."/>
            <person name="Nandakumar R."/>
            <person name="Gross R."/>
            <person name="Rosinus A."/>
            <person name="Keller H."/>
            <person name="Jagtap P."/>
            <person name="Linke B."/>
            <person name="Meyer F."/>
            <person name="Lederer H."/>
            <person name="Schuster S.C."/>
        </authorList>
    </citation>
    <scope>NUCLEOTIDE SEQUENCE [LARGE SCALE GENOMIC DNA]</scope>
    <source>
        <strain evidence="4">ATCC 29543 / DSM 1740 / CCUG 13145 / JCM 31913 / LMG 7466 / NCTC 11488 / FDC 602W</strain>
    </source>
</reference>
<dbReference type="KEGG" id="wsu:WS1042"/>
<organism evidence="4">
    <name type="scientific">Wolinella succinogenes (strain ATCC 29543 / DSM 1740 / CCUG 13145 / JCM 31913 / LMG 7466 / NCTC 11488 / FDC 602W)</name>
    <name type="common">Vibrio succinogenes</name>
    <dbReference type="NCBI Taxonomy" id="273121"/>
    <lineage>
        <taxon>Bacteria</taxon>
        <taxon>Pseudomonadati</taxon>
        <taxon>Campylobacterota</taxon>
        <taxon>Epsilonproteobacteria</taxon>
        <taxon>Campylobacterales</taxon>
        <taxon>Helicobacteraceae</taxon>
        <taxon>Wolinella</taxon>
    </lineage>
</organism>
<evidence type="ECO:0000313" key="3">
    <source>
        <dbReference type="EMBL" id="CAE10142.1"/>
    </source>
</evidence>
<name>Q7MRU1_WOLSU</name>
<dbReference type="AlphaFoldDB" id="Q7MRU1"/>
<dbReference type="STRING" id="273121.WS1042"/>
<feature type="transmembrane region" description="Helical" evidence="2">
    <location>
        <begin position="26"/>
        <end position="43"/>
    </location>
</feature>
<keyword evidence="1" id="KW-0175">Coiled coil</keyword>
<keyword evidence="2" id="KW-1133">Transmembrane helix</keyword>
<dbReference type="eggNOG" id="ENOG50301U8">
    <property type="taxonomic scope" value="Bacteria"/>
</dbReference>
<keyword evidence="2" id="KW-0812">Transmembrane</keyword>
<feature type="coiled-coil region" evidence="1">
    <location>
        <begin position="51"/>
        <end position="78"/>
    </location>
</feature>
<dbReference type="HOGENOM" id="CLU_166743_0_0_7"/>
<keyword evidence="4" id="KW-1185">Reference proteome</keyword>
<proteinExistence type="predicted"/>
<evidence type="ECO:0000256" key="2">
    <source>
        <dbReference type="SAM" id="Phobius"/>
    </source>
</evidence>
<evidence type="ECO:0000256" key="1">
    <source>
        <dbReference type="SAM" id="Coils"/>
    </source>
</evidence>
<gene>
    <name evidence="3" type="ordered locus">WS1042</name>
</gene>
<protein>
    <submittedName>
        <fullName evidence="3">Uncharacterized protein</fullName>
    </submittedName>
</protein>
<dbReference type="Proteomes" id="UP000000422">
    <property type="component" value="Chromosome"/>
</dbReference>
<evidence type="ECO:0000313" key="4">
    <source>
        <dbReference type="Proteomes" id="UP000000422"/>
    </source>
</evidence>
<dbReference type="RefSeq" id="WP_011138935.1">
    <property type="nucleotide sequence ID" value="NC_005090.1"/>
</dbReference>
<keyword evidence="2" id="KW-0472">Membrane</keyword>